<protein>
    <submittedName>
        <fullName evidence="2">Uncharacterized protein</fullName>
    </submittedName>
</protein>
<gene>
    <name evidence="2" type="ORF">CB0940_08285</name>
    <name evidence="3" type="ORF">RHO25_009501</name>
</gene>
<feature type="transmembrane region" description="Helical" evidence="1">
    <location>
        <begin position="427"/>
        <end position="449"/>
    </location>
</feature>
<feature type="transmembrane region" description="Helical" evidence="1">
    <location>
        <begin position="461"/>
        <end position="484"/>
    </location>
</feature>
<feature type="transmembrane region" description="Helical" evidence="1">
    <location>
        <begin position="299"/>
        <end position="319"/>
    </location>
</feature>
<dbReference type="Proteomes" id="UP001302367">
    <property type="component" value="Chromosome 6"/>
</dbReference>
<proteinExistence type="predicted"/>
<reference evidence="3 5" key="2">
    <citation type="submission" date="2023-09" db="EMBL/GenBank/DDBJ databases">
        <title>Complete-Gapless Cercospora beticola genome.</title>
        <authorList>
            <person name="Wyatt N.A."/>
            <person name="Spanner R.E."/>
            <person name="Bolton M.D."/>
        </authorList>
    </citation>
    <scope>NUCLEOTIDE SEQUENCE [LARGE SCALE GENOMIC DNA]</scope>
    <source>
        <strain evidence="3">Cb09-40</strain>
    </source>
</reference>
<dbReference type="OrthoDB" id="5427664at2759"/>
<keyword evidence="1" id="KW-1133">Transmembrane helix</keyword>
<evidence type="ECO:0000313" key="3">
    <source>
        <dbReference type="EMBL" id="WPB04854.1"/>
    </source>
</evidence>
<reference evidence="2 4" key="1">
    <citation type="submission" date="2015-10" db="EMBL/GenBank/DDBJ databases">
        <title>The cercosporin biosynthetic gene cluster was horizontally transferred to several fungal lineages and shown to be expanded in Cercospora beticola based on microsynteny with recipient genomes.</title>
        <authorList>
            <person name="De Jonge R."/>
            <person name="Ebert M.K."/>
            <person name="Suttle J.C."/>
            <person name="Jurick Ii W.M."/>
            <person name="Secor G.A."/>
            <person name="Thomma B.P."/>
            <person name="Van De Peer Y."/>
            <person name="Bolton M.D."/>
        </authorList>
    </citation>
    <scope>NUCLEOTIDE SEQUENCE [LARGE SCALE GENOMIC DNA]</scope>
    <source>
        <strain evidence="2 4">09-40</strain>
    </source>
</reference>
<evidence type="ECO:0000256" key="1">
    <source>
        <dbReference type="SAM" id="Phobius"/>
    </source>
</evidence>
<dbReference type="EMBL" id="LKMD01000104">
    <property type="protein sequence ID" value="PIA94939.1"/>
    <property type="molecule type" value="Genomic_DNA"/>
</dbReference>
<dbReference type="Proteomes" id="UP000230605">
    <property type="component" value="Chromosome 6"/>
</dbReference>
<accession>A0A2G5HQX6</accession>
<dbReference type="InterPro" id="IPR053018">
    <property type="entry name" value="Elsinochrome_Biosynth-Asso"/>
</dbReference>
<dbReference type="PANTHER" id="PTHR37577:SF1">
    <property type="entry name" value="INTEGRAL MEMBRANE PROTEIN"/>
    <property type="match status" value="1"/>
</dbReference>
<feature type="transmembrane region" description="Helical" evidence="1">
    <location>
        <begin position="23"/>
        <end position="48"/>
    </location>
</feature>
<dbReference type="AlphaFoldDB" id="A0A2G5HQX6"/>
<feature type="transmembrane region" description="Helical" evidence="1">
    <location>
        <begin position="119"/>
        <end position="138"/>
    </location>
</feature>
<dbReference type="EMBL" id="CP134189">
    <property type="protein sequence ID" value="WPB04854.1"/>
    <property type="molecule type" value="Genomic_DNA"/>
</dbReference>
<feature type="transmembrane region" description="Helical" evidence="1">
    <location>
        <begin position="150"/>
        <end position="171"/>
    </location>
</feature>
<sequence>MARPANCSALIRTGVATSADTDIAGTGILVAFLLSACLTLGAVLFAYFTGLVDDGLLRPVDRFVLKIPSRAARFPRAHVALRKAILTLSDQQIVTGIAILGAGFYGLRNGTISVYHFQIVIYLAWMSSSVHLSALTILRPWLYHHRGVLAWRLIGMLTLLAMLLVALVPTVSNSWAVISVRPPVPGPIPYPELPLTAFGVPAICFWGTTYGDGVNPDSVWAFVVLFISYLWKLGGIFMPVRSTFANYFRNPIDCFFEAILVGMARSYNRLGGRRRLFAFRIGLALYLPVVTVLETLGSFNAALWVSLLGLIFGCMQIIIPRELVQDINPDLAQQENKIGFGQLMPLILLIQPLGSISEHIWLKARDDEPLYPDPYSACLDMYQAEGTTVGDSQKYFLQFMATYQTPPRTSQAPQRIQLKAFLYSSKLFHAMVWALQAAVAAISVLIFVVDYETIGFTTSGNWLYMAFAAAGWLASAPLIVLLLAPWSKLGRYTKRERRASATSQTEPPKNLEVLRLKAMSQFWNNNQRPSSSVEQYLQYEESLSRSKSSP</sequence>
<evidence type="ECO:0000313" key="5">
    <source>
        <dbReference type="Proteomes" id="UP001302367"/>
    </source>
</evidence>
<name>A0A2G5HQX6_CERBT</name>
<dbReference type="PANTHER" id="PTHR37577">
    <property type="entry name" value="INTEGRAL MEMBRANE PROTEIN"/>
    <property type="match status" value="1"/>
</dbReference>
<organism evidence="2 4">
    <name type="scientific">Cercospora beticola</name>
    <name type="common">Sugarbeet leaf spot fungus</name>
    <dbReference type="NCBI Taxonomy" id="122368"/>
    <lineage>
        <taxon>Eukaryota</taxon>
        <taxon>Fungi</taxon>
        <taxon>Dikarya</taxon>
        <taxon>Ascomycota</taxon>
        <taxon>Pezizomycotina</taxon>
        <taxon>Dothideomycetes</taxon>
        <taxon>Dothideomycetidae</taxon>
        <taxon>Mycosphaerellales</taxon>
        <taxon>Mycosphaerellaceae</taxon>
        <taxon>Cercospora</taxon>
    </lineage>
</organism>
<keyword evidence="5" id="KW-1185">Reference proteome</keyword>
<feature type="transmembrane region" description="Helical" evidence="1">
    <location>
        <begin position="276"/>
        <end position="293"/>
    </location>
</feature>
<evidence type="ECO:0000313" key="2">
    <source>
        <dbReference type="EMBL" id="PIA94939.1"/>
    </source>
</evidence>
<evidence type="ECO:0000313" key="4">
    <source>
        <dbReference type="Proteomes" id="UP000230605"/>
    </source>
</evidence>
<keyword evidence="1" id="KW-0812">Transmembrane</keyword>
<feature type="transmembrane region" description="Helical" evidence="1">
    <location>
        <begin position="219"/>
        <end position="240"/>
    </location>
</feature>
<keyword evidence="1" id="KW-0472">Membrane</keyword>